<evidence type="ECO:0000313" key="3">
    <source>
        <dbReference type="Proteomes" id="UP001589605"/>
    </source>
</evidence>
<keyword evidence="1" id="KW-0732">Signal</keyword>
<evidence type="ECO:0000256" key="1">
    <source>
        <dbReference type="SAM" id="SignalP"/>
    </source>
</evidence>
<keyword evidence="3" id="KW-1185">Reference proteome</keyword>
<proteinExistence type="predicted"/>
<reference evidence="2 3" key="1">
    <citation type="submission" date="2024-09" db="EMBL/GenBank/DDBJ databases">
        <authorList>
            <person name="Sun Q."/>
            <person name="Mori K."/>
        </authorList>
    </citation>
    <scope>NUCLEOTIDE SEQUENCE [LARGE SCALE GENOMIC DNA]</scope>
    <source>
        <strain evidence="2 3">CECT 8286</strain>
    </source>
</reference>
<name>A0ABV5EZX2_9FLAO</name>
<comment type="caution">
    <text evidence="2">The sequence shown here is derived from an EMBL/GenBank/DDBJ whole genome shotgun (WGS) entry which is preliminary data.</text>
</comment>
<evidence type="ECO:0000313" key="2">
    <source>
        <dbReference type="EMBL" id="MFB9052709.1"/>
    </source>
</evidence>
<dbReference type="RefSeq" id="WP_382381889.1">
    <property type="nucleotide sequence ID" value="NZ_JBHMEZ010000003.1"/>
</dbReference>
<sequence>MKFIKTILVLCMVWSIPAKFYAQTVPYTTGRIVVSSDGNEHDHDDWAATPFTLALLAAKHLQDSLTVYTFSDHIWGSNHNKSDGKAQMLISALEGQKIFNFNKSNFIEAVEDSTQAITAITKEIDKSSASSPLTIIAAGPMHVVGSAINNANASKLKYVRIISHSNWNDKHSDKPYEWEQHSGWTWAEIQAEFEPKGLTIDRIVDQNGGKDYEGMKAPKAMFDWINTSPIRQQSPESKKQLDWLYSRQLTCIKKGDFDPSDAGMIIYLLTGKQKTSPEDAREIIEHPVK</sequence>
<accession>A0ABV5EZX2</accession>
<feature type="chain" id="PRO_5045808363" description="DUF1593 domain-containing protein" evidence="1">
    <location>
        <begin position="23"/>
        <end position="289"/>
    </location>
</feature>
<gene>
    <name evidence="2" type="ORF">ACFFVB_06405</name>
</gene>
<protein>
    <recommendedName>
        <fullName evidence="4">DUF1593 domain-containing protein</fullName>
    </recommendedName>
</protein>
<dbReference type="EMBL" id="JBHMEZ010000003">
    <property type="protein sequence ID" value="MFB9052709.1"/>
    <property type="molecule type" value="Genomic_DNA"/>
</dbReference>
<dbReference type="Proteomes" id="UP001589605">
    <property type="component" value="Unassembled WGS sequence"/>
</dbReference>
<evidence type="ECO:0008006" key="4">
    <source>
        <dbReference type="Google" id="ProtNLM"/>
    </source>
</evidence>
<organism evidence="2 3">
    <name type="scientific">Formosa undariae</name>
    <dbReference type="NCBI Taxonomy" id="1325436"/>
    <lineage>
        <taxon>Bacteria</taxon>
        <taxon>Pseudomonadati</taxon>
        <taxon>Bacteroidota</taxon>
        <taxon>Flavobacteriia</taxon>
        <taxon>Flavobacteriales</taxon>
        <taxon>Flavobacteriaceae</taxon>
        <taxon>Formosa</taxon>
    </lineage>
</organism>
<feature type="signal peptide" evidence="1">
    <location>
        <begin position="1"/>
        <end position="22"/>
    </location>
</feature>